<keyword evidence="1 4" id="KW-0479">Metal-binding</keyword>
<evidence type="ECO:0000256" key="1">
    <source>
        <dbReference type="ARBA" id="ARBA00022723"/>
    </source>
</evidence>
<accession>A0A564YSB9</accession>
<keyword evidence="7" id="KW-1185">Reference proteome</keyword>
<evidence type="ECO:0000259" key="5">
    <source>
        <dbReference type="PROSITE" id="PS50103"/>
    </source>
</evidence>
<keyword evidence="2 4" id="KW-0863">Zinc-finger</keyword>
<evidence type="ECO:0000313" key="7">
    <source>
        <dbReference type="Proteomes" id="UP000321570"/>
    </source>
</evidence>
<name>A0A564YSB9_HYMDI</name>
<dbReference type="InterPro" id="IPR036855">
    <property type="entry name" value="Znf_CCCH_sf"/>
</dbReference>
<feature type="zinc finger region" description="C3H1-type" evidence="4">
    <location>
        <begin position="28"/>
        <end position="56"/>
    </location>
</feature>
<feature type="domain" description="C3H1-type" evidence="5">
    <location>
        <begin position="28"/>
        <end position="56"/>
    </location>
</feature>
<gene>
    <name evidence="6" type="ORF">WMSIL1_LOCUS9073</name>
</gene>
<reference evidence="6 7" key="1">
    <citation type="submission" date="2019-07" db="EMBL/GenBank/DDBJ databases">
        <authorList>
            <person name="Jastrzebski P J."/>
            <person name="Paukszto L."/>
            <person name="Jastrzebski P J."/>
        </authorList>
    </citation>
    <scope>NUCLEOTIDE SEQUENCE [LARGE SCALE GENOMIC DNA]</scope>
    <source>
        <strain evidence="6 7">WMS-il1</strain>
    </source>
</reference>
<organism evidence="6 7">
    <name type="scientific">Hymenolepis diminuta</name>
    <name type="common">Rat tapeworm</name>
    <dbReference type="NCBI Taxonomy" id="6216"/>
    <lineage>
        <taxon>Eukaryota</taxon>
        <taxon>Metazoa</taxon>
        <taxon>Spiralia</taxon>
        <taxon>Lophotrochozoa</taxon>
        <taxon>Platyhelminthes</taxon>
        <taxon>Cestoda</taxon>
        <taxon>Eucestoda</taxon>
        <taxon>Cyclophyllidea</taxon>
        <taxon>Hymenolepididae</taxon>
        <taxon>Hymenolepis</taxon>
    </lineage>
</organism>
<proteinExistence type="predicted"/>
<evidence type="ECO:0000313" key="6">
    <source>
        <dbReference type="EMBL" id="VUZ50060.1"/>
    </source>
</evidence>
<dbReference type="Gene3D" id="4.10.1000.10">
    <property type="entry name" value="Zinc finger, CCCH-type"/>
    <property type="match status" value="1"/>
</dbReference>
<dbReference type="SUPFAM" id="SSF90229">
    <property type="entry name" value="CCCH zinc finger"/>
    <property type="match status" value="1"/>
</dbReference>
<dbReference type="EMBL" id="CABIJS010000344">
    <property type="protein sequence ID" value="VUZ50060.1"/>
    <property type="molecule type" value="Genomic_DNA"/>
</dbReference>
<evidence type="ECO:0000256" key="3">
    <source>
        <dbReference type="ARBA" id="ARBA00022833"/>
    </source>
</evidence>
<keyword evidence="3 4" id="KW-0862">Zinc</keyword>
<protein>
    <recommendedName>
        <fullName evidence="5">C3H1-type domain-containing protein</fullName>
    </recommendedName>
</protein>
<evidence type="ECO:0000256" key="4">
    <source>
        <dbReference type="PROSITE-ProRule" id="PRU00723"/>
    </source>
</evidence>
<dbReference type="GO" id="GO:0008270">
    <property type="term" value="F:zinc ion binding"/>
    <property type="evidence" value="ECO:0007669"/>
    <property type="project" value="UniProtKB-KW"/>
</dbReference>
<dbReference type="PROSITE" id="PS50103">
    <property type="entry name" value="ZF_C3H1"/>
    <property type="match status" value="1"/>
</dbReference>
<dbReference type="Proteomes" id="UP000321570">
    <property type="component" value="Unassembled WGS sequence"/>
</dbReference>
<evidence type="ECO:0000256" key="2">
    <source>
        <dbReference type="ARBA" id="ARBA00022771"/>
    </source>
</evidence>
<dbReference type="InterPro" id="IPR000571">
    <property type="entry name" value="Znf_CCCH"/>
</dbReference>
<dbReference type="AlphaFoldDB" id="A0A564YSB9"/>
<sequence length="67" mass="7589">MIGLNAFNFLPGEIRHIPRVTDKIKSILFKTKLSTRFMSGVLCFRGDSCSFAHGFGKLREVSQHPSY</sequence>